<sequence length="135" mass="15511">MTPPLMLKRFCTDGFKAARKIYNKPLTIPTGVREMLHMKRGVKESSRFVFETTIPLCNHFWGLKPLRSCVRAMFLSGQHKIIASPFGVIVGIFVDPRCTSNTEEDNQACLLQMHLRWQSQELTNFCHNLDKATLK</sequence>
<reference evidence="1 2" key="1">
    <citation type="submission" date="2015-08" db="EMBL/GenBank/DDBJ databases">
        <title>Next Generation Sequencing and Analysis of the Genome of Puccinia sorghi L Schw, the Causal Agent of Maize Common Rust.</title>
        <authorList>
            <person name="Rochi L."/>
            <person name="Burguener G."/>
            <person name="Darino M."/>
            <person name="Turjanski A."/>
            <person name="Kreff E."/>
            <person name="Dieguez M.J."/>
            <person name="Sacco F."/>
        </authorList>
    </citation>
    <scope>NUCLEOTIDE SEQUENCE [LARGE SCALE GENOMIC DNA]</scope>
    <source>
        <strain evidence="1 2">RO10H11247</strain>
    </source>
</reference>
<dbReference type="Proteomes" id="UP000037035">
    <property type="component" value="Unassembled WGS sequence"/>
</dbReference>
<accession>A0A0L6VTU7</accession>
<dbReference type="VEuPathDB" id="FungiDB:VP01_1074g6"/>
<name>A0A0L6VTU7_9BASI</name>
<proteinExistence type="predicted"/>
<protein>
    <submittedName>
        <fullName evidence="1">Uncharacterized protein</fullName>
    </submittedName>
</protein>
<evidence type="ECO:0000313" key="1">
    <source>
        <dbReference type="EMBL" id="KNZ64032.1"/>
    </source>
</evidence>
<dbReference type="AlphaFoldDB" id="A0A0L6VTU7"/>
<keyword evidence="2" id="KW-1185">Reference proteome</keyword>
<dbReference type="EMBL" id="LAVV01000832">
    <property type="protein sequence ID" value="KNZ64032.1"/>
    <property type="molecule type" value="Genomic_DNA"/>
</dbReference>
<comment type="caution">
    <text evidence="1">The sequence shown here is derived from an EMBL/GenBank/DDBJ whole genome shotgun (WGS) entry which is preliminary data.</text>
</comment>
<gene>
    <name evidence="1" type="ORF">VP01_1074g6</name>
</gene>
<evidence type="ECO:0000313" key="2">
    <source>
        <dbReference type="Proteomes" id="UP000037035"/>
    </source>
</evidence>
<organism evidence="1 2">
    <name type="scientific">Puccinia sorghi</name>
    <dbReference type="NCBI Taxonomy" id="27349"/>
    <lineage>
        <taxon>Eukaryota</taxon>
        <taxon>Fungi</taxon>
        <taxon>Dikarya</taxon>
        <taxon>Basidiomycota</taxon>
        <taxon>Pucciniomycotina</taxon>
        <taxon>Pucciniomycetes</taxon>
        <taxon>Pucciniales</taxon>
        <taxon>Pucciniaceae</taxon>
        <taxon>Puccinia</taxon>
    </lineage>
</organism>